<feature type="region of interest" description="Disordered" evidence="1">
    <location>
        <begin position="42"/>
        <end position="84"/>
    </location>
</feature>
<name>W9CH73_SCLBF</name>
<dbReference type="OrthoDB" id="3511049at2759"/>
<dbReference type="InterPro" id="IPR053006">
    <property type="entry name" value="Meiosis_regulatory"/>
</dbReference>
<dbReference type="Pfam" id="PF10544">
    <property type="entry name" value="T5orf172"/>
    <property type="match status" value="1"/>
</dbReference>
<evidence type="ECO:0000259" key="2">
    <source>
        <dbReference type="Pfam" id="PF10544"/>
    </source>
</evidence>
<dbReference type="STRING" id="1432307.W9CH73"/>
<organism evidence="3 4">
    <name type="scientific">Sclerotinia borealis (strain F-4128)</name>
    <dbReference type="NCBI Taxonomy" id="1432307"/>
    <lineage>
        <taxon>Eukaryota</taxon>
        <taxon>Fungi</taxon>
        <taxon>Dikarya</taxon>
        <taxon>Ascomycota</taxon>
        <taxon>Pezizomycotina</taxon>
        <taxon>Leotiomycetes</taxon>
        <taxon>Helotiales</taxon>
        <taxon>Sclerotiniaceae</taxon>
        <taxon>Sclerotinia</taxon>
    </lineage>
</organism>
<gene>
    <name evidence="3" type="ORF">SBOR_3574</name>
</gene>
<reference evidence="3 4" key="1">
    <citation type="journal article" date="2014" name="Genome Announc.">
        <title>Draft genome sequence of Sclerotinia borealis, a psychrophilic plant pathogenic fungus.</title>
        <authorList>
            <person name="Mardanov A.V."/>
            <person name="Beletsky A.V."/>
            <person name="Kadnikov V.V."/>
            <person name="Ignatov A.N."/>
            <person name="Ravin N.V."/>
        </authorList>
    </citation>
    <scope>NUCLEOTIDE SEQUENCE [LARGE SCALE GENOMIC DNA]</scope>
    <source>
        <strain evidence="4">F-4157</strain>
    </source>
</reference>
<dbReference type="PANTHER" id="PTHR28094:SF1">
    <property type="entry name" value="MEIOTICALLY UP-REGULATED GENE 113 PROTEIN"/>
    <property type="match status" value="1"/>
</dbReference>
<feature type="domain" description="Bacteriophage T5 Orf172 DNA-binding" evidence="2">
    <location>
        <begin position="227"/>
        <end position="343"/>
    </location>
</feature>
<dbReference type="AlphaFoldDB" id="W9CH73"/>
<accession>W9CH73</accession>
<keyword evidence="4" id="KW-1185">Reference proteome</keyword>
<dbReference type="InterPro" id="IPR018306">
    <property type="entry name" value="Phage_T5_Orf172_DNA-bd"/>
</dbReference>
<dbReference type="Proteomes" id="UP000019487">
    <property type="component" value="Unassembled WGS sequence"/>
</dbReference>
<comment type="caution">
    <text evidence="3">The sequence shown here is derived from an EMBL/GenBank/DDBJ whole genome shotgun (WGS) entry which is preliminary data.</text>
</comment>
<evidence type="ECO:0000313" key="3">
    <source>
        <dbReference type="EMBL" id="ESZ96097.1"/>
    </source>
</evidence>
<evidence type="ECO:0000256" key="1">
    <source>
        <dbReference type="SAM" id="MobiDB-lite"/>
    </source>
</evidence>
<dbReference type="PANTHER" id="PTHR28094">
    <property type="entry name" value="MEIOTICALLY UP-REGULATED GENE 113 PROTEIN"/>
    <property type="match status" value="1"/>
</dbReference>
<dbReference type="HOGENOM" id="CLU_615622_0_0_1"/>
<dbReference type="EMBL" id="AYSA01000155">
    <property type="protein sequence ID" value="ESZ96097.1"/>
    <property type="molecule type" value="Genomic_DNA"/>
</dbReference>
<proteinExistence type="predicted"/>
<sequence length="445" mass="51085">MSSPGHAPANVFTYPFTDQASHRTSRALLNTYLTPDWPILKTSSTSSSKSCDSTVSTADSTFSIRSSGRDLSPSTPPDDLEESSNQIRKIRFRNLSISPTRAPPRKPRVTSQVIAFQPKADEYQNQIESQNNYDLDDLDDQDEVELKIPGAFNAFPEQFFVHRNRKLEVDNTVNSKPVQYPILPVVEPQHPKFASYGSAHKSAREINHSIRSLLQKPLKPQSDLSPGYIYAFESPSCAPSHIKIGRSSRAPETRMREWSKCGMPITKVPKSTSHMVSESSDSSGKDAFYHYTLVESILFEEFHNQRKWFECGICRNSQRGPRRHVEWLEIDALTATHAIDRWRTWLERQKPFTSSGKLTAFWQWKVDELPKRSSNMNWDNWTQSEALEHCDFWLEQFSFYTSKLKPHIMRKDKQFWTTGCLFVVVSSLLYGPECTLFFTIVLLAL</sequence>
<evidence type="ECO:0000313" key="4">
    <source>
        <dbReference type="Proteomes" id="UP000019487"/>
    </source>
</evidence>
<protein>
    <recommendedName>
        <fullName evidence="2">Bacteriophage T5 Orf172 DNA-binding domain-containing protein</fullName>
    </recommendedName>
</protein>
<feature type="compositionally biased region" description="Low complexity" evidence="1">
    <location>
        <begin position="42"/>
        <end position="57"/>
    </location>
</feature>